<protein>
    <recommendedName>
        <fullName evidence="16">Zinc finger protein 256</fullName>
    </recommendedName>
</protein>
<dbReference type="InterPro" id="IPR036051">
    <property type="entry name" value="KRAB_dom_sf"/>
</dbReference>
<evidence type="ECO:0008006" key="16">
    <source>
        <dbReference type="Google" id="ProtNLM"/>
    </source>
</evidence>
<dbReference type="InterPro" id="IPR013087">
    <property type="entry name" value="Znf_C2H2_type"/>
</dbReference>
<organism evidence="14 15">
    <name type="scientific">Pipistrellus kuhlii</name>
    <name type="common">Kuhl's pipistrelle</name>
    <dbReference type="NCBI Taxonomy" id="59472"/>
    <lineage>
        <taxon>Eukaryota</taxon>
        <taxon>Metazoa</taxon>
        <taxon>Chordata</taxon>
        <taxon>Craniata</taxon>
        <taxon>Vertebrata</taxon>
        <taxon>Euteleostomi</taxon>
        <taxon>Mammalia</taxon>
        <taxon>Eutheria</taxon>
        <taxon>Laurasiatheria</taxon>
        <taxon>Chiroptera</taxon>
        <taxon>Yangochiroptera</taxon>
        <taxon>Vespertilionidae</taxon>
        <taxon>Pipistrellus</taxon>
    </lineage>
</organism>
<evidence type="ECO:0000256" key="9">
    <source>
        <dbReference type="ARBA" id="ARBA00023163"/>
    </source>
</evidence>
<dbReference type="SUPFAM" id="SSF109640">
    <property type="entry name" value="KRAB domain (Kruppel-associated box)"/>
    <property type="match status" value="1"/>
</dbReference>
<feature type="domain" description="C2H2-type" evidence="12">
    <location>
        <begin position="317"/>
        <end position="344"/>
    </location>
</feature>
<dbReference type="SMART" id="SM00349">
    <property type="entry name" value="KRAB"/>
    <property type="match status" value="1"/>
</dbReference>
<dbReference type="Gene3D" id="3.30.160.60">
    <property type="entry name" value="Classic Zinc Finger"/>
    <property type="match status" value="11"/>
</dbReference>
<dbReference type="PROSITE" id="PS50157">
    <property type="entry name" value="ZINC_FINGER_C2H2_2"/>
    <property type="match status" value="11"/>
</dbReference>
<feature type="domain" description="C2H2-type" evidence="12">
    <location>
        <begin position="513"/>
        <end position="540"/>
    </location>
</feature>
<sequence length="627" mass="71258">MVLWRMLKSGVSRRRANVHPSGLKLGVTARTHARAGTGPAIPAAVSAPAPRGGPQSAMAAPALRGFAEVGVTLEDIALYFSREEWSLLDEGQRQLYLNVMLENFELVSSLGCCCGLENVEAQTKQKISVRVSQARNPKLALSSQKSHPCDSCALVLGTIFHAMERQDQILLRCGACAKRFYFSAKFHQQNVREKTFISGVERISLANSCNFNVSQNRFISEEVDQGFLTGSGHLHPKVTQMRNSPTAMSTCGMMFQRRKNFYSSKECKKGNNYTHTVIQGKGVHLGSCCFLSSECGNFTNLSSFDFQQTCNTGEKSYQCSECGKSFTSSSGLRYHQRVHTGEKPYQCTECGKYFRGRSALQYHHKVHSGEKRYQCSECGKCFICSTSLLYHQRVHIGEKPYQCSECDKAYTSNTELCRHQRVHTGESLYHCSECGKYFTRIGCLHRHQRIHTGEKPYNCTKCAKSFTRSNALQCHQRVHSGEKPYQCSECGKSFARRSVLRYHQRIHTGEKPYQCSECGKSFSGLSALHYHQRIHTEEKPYQCSECGKSFVRSLRLQYHQRVHTGEKPYQCSECGKSFRWRQALQKHQRVHTGEKPYQCSECGKSFRWRHTFKKHQSSHQRKALPMN</sequence>
<keyword evidence="9" id="KW-0804">Transcription</keyword>
<dbReference type="PANTHER" id="PTHR16515:SF66">
    <property type="entry name" value="C2H2-TYPE DOMAIN-CONTAINING PROTEIN"/>
    <property type="match status" value="1"/>
</dbReference>
<keyword evidence="5 11" id="KW-0863">Zinc-finger</keyword>
<dbReference type="PANTHER" id="PTHR16515">
    <property type="entry name" value="PR DOMAIN ZINC FINGER PROTEIN"/>
    <property type="match status" value="1"/>
</dbReference>
<dbReference type="EMBL" id="JACAGB010000071">
    <property type="protein sequence ID" value="KAF6276458.1"/>
    <property type="molecule type" value="Genomic_DNA"/>
</dbReference>
<keyword evidence="6" id="KW-0862">Zinc</keyword>
<dbReference type="FunFam" id="3.30.160.60:FF:001437">
    <property type="entry name" value="Zinc finger protein 594"/>
    <property type="match status" value="2"/>
</dbReference>
<evidence type="ECO:0000256" key="8">
    <source>
        <dbReference type="ARBA" id="ARBA00023125"/>
    </source>
</evidence>
<keyword evidence="3" id="KW-0479">Metal-binding</keyword>
<dbReference type="Pfam" id="PF00096">
    <property type="entry name" value="zf-C2H2"/>
    <property type="match status" value="9"/>
</dbReference>
<dbReference type="GO" id="GO:0003677">
    <property type="term" value="F:DNA binding"/>
    <property type="evidence" value="ECO:0007669"/>
    <property type="project" value="UniProtKB-KW"/>
</dbReference>
<comment type="caution">
    <text evidence="14">The sequence shown here is derived from an EMBL/GenBank/DDBJ whole genome shotgun (WGS) entry which is preliminary data.</text>
</comment>
<comment type="subcellular location">
    <subcellularLocation>
        <location evidence="1">Nucleus</location>
    </subcellularLocation>
</comment>
<dbReference type="AlphaFoldDB" id="A0A7J7RK14"/>
<keyword evidence="15" id="KW-1185">Reference proteome</keyword>
<dbReference type="FunFam" id="3.30.160.60:FF:002196">
    <property type="entry name" value="zinc finger protein 850-like isoform X3"/>
    <property type="match status" value="1"/>
</dbReference>
<dbReference type="Gene3D" id="6.10.140.140">
    <property type="match status" value="1"/>
</dbReference>
<keyword evidence="7" id="KW-0805">Transcription regulation</keyword>
<evidence type="ECO:0000256" key="7">
    <source>
        <dbReference type="ARBA" id="ARBA00023015"/>
    </source>
</evidence>
<dbReference type="InterPro" id="IPR036236">
    <property type="entry name" value="Znf_C2H2_sf"/>
</dbReference>
<keyword evidence="10" id="KW-0539">Nucleus</keyword>
<evidence type="ECO:0000313" key="14">
    <source>
        <dbReference type="EMBL" id="KAF6276458.1"/>
    </source>
</evidence>
<evidence type="ECO:0000256" key="5">
    <source>
        <dbReference type="ARBA" id="ARBA00022771"/>
    </source>
</evidence>
<evidence type="ECO:0000313" key="15">
    <source>
        <dbReference type="Proteomes" id="UP000558488"/>
    </source>
</evidence>
<dbReference type="InterPro" id="IPR001909">
    <property type="entry name" value="KRAB"/>
</dbReference>
<evidence type="ECO:0000259" key="13">
    <source>
        <dbReference type="PROSITE" id="PS50805"/>
    </source>
</evidence>
<feature type="domain" description="C2H2-type" evidence="12">
    <location>
        <begin position="457"/>
        <end position="484"/>
    </location>
</feature>
<feature type="domain" description="KRAB" evidence="13">
    <location>
        <begin position="71"/>
        <end position="150"/>
    </location>
</feature>
<dbReference type="FunFam" id="3.30.160.60:FF:000337">
    <property type="entry name" value="Zinc finger and BTB domain containing 41"/>
    <property type="match status" value="1"/>
</dbReference>
<reference evidence="14 15" key="1">
    <citation type="journal article" date="2020" name="Nature">
        <title>Six reference-quality genomes reveal evolution of bat adaptations.</title>
        <authorList>
            <person name="Jebb D."/>
            <person name="Huang Z."/>
            <person name="Pippel M."/>
            <person name="Hughes G.M."/>
            <person name="Lavrichenko K."/>
            <person name="Devanna P."/>
            <person name="Winkler S."/>
            <person name="Jermiin L.S."/>
            <person name="Skirmuntt E.C."/>
            <person name="Katzourakis A."/>
            <person name="Burkitt-Gray L."/>
            <person name="Ray D.A."/>
            <person name="Sullivan K.A.M."/>
            <person name="Roscito J.G."/>
            <person name="Kirilenko B.M."/>
            <person name="Davalos L.M."/>
            <person name="Corthals A.P."/>
            <person name="Power M.L."/>
            <person name="Jones G."/>
            <person name="Ransome R.D."/>
            <person name="Dechmann D.K.N."/>
            <person name="Locatelli A.G."/>
            <person name="Puechmaille S.J."/>
            <person name="Fedrigo O."/>
            <person name="Jarvis E.D."/>
            <person name="Hiller M."/>
            <person name="Vernes S.C."/>
            <person name="Myers E.W."/>
            <person name="Teeling E.C."/>
        </authorList>
    </citation>
    <scope>NUCLEOTIDE SEQUENCE [LARGE SCALE GENOMIC DNA]</scope>
    <source>
        <strain evidence="14">MPipKuh1</strain>
        <tissue evidence="14">Flight muscle</tissue>
    </source>
</reference>
<dbReference type="PROSITE" id="PS50805">
    <property type="entry name" value="KRAB"/>
    <property type="match status" value="1"/>
</dbReference>
<evidence type="ECO:0000256" key="1">
    <source>
        <dbReference type="ARBA" id="ARBA00004123"/>
    </source>
</evidence>
<dbReference type="FunFam" id="3.30.160.60:FF:000551">
    <property type="entry name" value="zinc finger protein 197 isoform X1"/>
    <property type="match status" value="1"/>
</dbReference>
<dbReference type="GO" id="GO:0005634">
    <property type="term" value="C:nucleus"/>
    <property type="evidence" value="ECO:0007669"/>
    <property type="project" value="UniProtKB-SubCell"/>
</dbReference>
<evidence type="ECO:0000256" key="6">
    <source>
        <dbReference type="ARBA" id="ARBA00022833"/>
    </source>
</evidence>
<evidence type="ECO:0000259" key="12">
    <source>
        <dbReference type="PROSITE" id="PS50157"/>
    </source>
</evidence>
<evidence type="ECO:0000256" key="2">
    <source>
        <dbReference type="ARBA" id="ARBA00006991"/>
    </source>
</evidence>
<dbReference type="InterPro" id="IPR050331">
    <property type="entry name" value="Zinc_finger"/>
</dbReference>
<evidence type="ECO:0000256" key="10">
    <source>
        <dbReference type="ARBA" id="ARBA00023242"/>
    </source>
</evidence>
<feature type="domain" description="C2H2-type" evidence="12">
    <location>
        <begin position="429"/>
        <end position="456"/>
    </location>
</feature>
<evidence type="ECO:0000256" key="11">
    <source>
        <dbReference type="PROSITE-ProRule" id="PRU00042"/>
    </source>
</evidence>
<feature type="domain" description="C2H2-type" evidence="12">
    <location>
        <begin position="541"/>
        <end position="568"/>
    </location>
</feature>
<keyword evidence="4" id="KW-0677">Repeat</keyword>
<dbReference type="Pfam" id="PF01352">
    <property type="entry name" value="KRAB"/>
    <property type="match status" value="1"/>
</dbReference>
<accession>A0A7J7RK14</accession>
<dbReference type="GO" id="GO:0006355">
    <property type="term" value="P:regulation of DNA-templated transcription"/>
    <property type="evidence" value="ECO:0007669"/>
    <property type="project" value="InterPro"/>
</dbReference>
<gene>
    <name evidence="14" type="ORF">mPipKuh1_019276</name>
</gene>
<comment type="similarity">
    <text evidence="2">Belongs to the krueppel C2H2-type zinc-finger protein family.</text>
</comment>
<feature type="domain" description="C2H2-type" evidence="12">
    <location>
        <begin position="373"/>
        <end position="400"/>
    </location>
</feature>
<dbReference type="Proteomes" id="UP000558488">
    <property type="component" value="Unassembled WGS sequence"/>
</dbReference>
<dbReference type="FunFam" id="3.30.160.60:FF:002343">
    <property type="entry name" value="Zinc finger protein 33A"/>
    <property type="match status" value="4"/>
</dbReference>
<dbReference type="FunFam" id="3.30.160.60:FF:002063">
    <property type="entry name" value="RB associated KRAB zinc finger"/>
    <property type="match status" value="1"/>
</dbReference>
<evidence type="ECO:0000256" key="3">
    <source>
        <dbReference type="ARBA" id="ARBA00022723"/>
    </source>
</evidence>
<dbReference type="SMART" id="SM00355">
    <property type="entry name" value="ZnF_C2H2"/>
    <property type="match status" value="11"/>
</dbReference>
<dbReference type="FunFam" id="3.30.160.60:FF:000873">
    <property type="entry name" value="Zinc finger protein 841"/>
    <property type="match status" value="1"/>
</dbReference>
<keyword evidence="8" id="KW-0238">DNA-binding</keyword>
<name>A0A7J7RK14_PIPKU</name>
<feature type="domain" description="C2H2-type" evidence="12">
    <location>
        <begin position="597"/>
        <end position="624"/>
    </location>
</feature>
<dbReference type="SUPFAM" id="SSF57667">
    <property type="entry name" value="beta-beta-alpha zinc fingers"/>
    <property type="match status" value="6"/>
</dbReference>
<feature type="domain" description="C2H2-type" evidence="12">
    <location>
        <begin position="485"/>
        <end position="512"/>
    </location>
</feature>
<feature type="domain" description="C2H2-type" evidence="12">
    <location>
        <begin position="569"/>
        <end position="596"/>
    </location>
</feature>
<evidence type="ECO:0000256" key="4">
    <source>
        <dbReference type="ARBA" id="ARBA00022737"/>
    </source>
</evidence>
<dbReference type="GO" id="GO:0008270">
    <property type="term" value="F:zinc ion binding"/>
    <property type="evidence" value="ECO:0007669"/>
    <property type="project" value="UniProtKB-KW"/>
</dbReference>
<feature type="domain" description="C2H2-type" evidence="12">
    <location>
        <begin position="345"/>
        <end position="372"/>
    </location>
</feature>
<proteinExistence type="inferred from homology"/>
<dbReference type="CDD" id="cd07765">
    <property type="entry name" value="KRAB_A-box"/>
    <property type="match status" value="1"/>
</dbReference>
<dbReference type="PROSITE" id="PS00028">
    <property type="entry name" value="ZINC_FINGER_C2H2_1"/>
    <property type="match status" value="11"/>
</dbReference>
<feature type="domain" description="C2H2-type" evidence="12">
    <location>
        <begin position="401"/>
        <end position="428"/>
    </location>
</feature>